<dbReference type="OMA" id="VAEIFEW"/>
<feature type="transmembrane region" description="Helical" evidence="2">
    <location>
        <begin position="85"/>
        <end position="104"/>
    </location>
</feature>
<feature type="region of interest" description="Disordered" evidence="1">
    <location>
        <begin position="510"/>
        <end position="531"/>
    </location>
</feature>
<evidence type="ECO:0000256" key="2">
    <source>
        <dbReference type="SAM" id="Phobius"/>
    </source>
</evidence>
<organism evidence="4 5">
    <name type="scientific">Spizellomyces punctatus (strain DAOM BR117)</name>
    <dbReference type="NCBI Taxonomy" id="645134"/>
    <lineage>
        <taxon>Eukaryota</taxon>
        <taxon>Fungi</taxon>
        <taxon>Fungi incertae sedis</taxon>
        <taxon>Chytridiomycota</taxon>
        <taxon>Chytridiomycota incertae sedis</taxon>
        <taxon>Chytridiomycetes</taxon>
        <taxon>Spizellomycetales</taxon>
        <taxon>Spizellomycetaceae</taxon>
        <taxon>Spizellomyces</taxon>
    </lineage>
</organism>
<dbReference type="RefSeq" id="XP_016609682.1">
    <property type="nucleotide sequence ID" value="XM_016751703.1"/>
</dbReference>
<dbReference type="Proteomes" id="UP000053201">
    <property type="component" value="Unassembled WGS sequence"/>
</dbReference>
<keyword evidence="5" id="KW-1185">Reference proteome</keyword>
<feature type="transmembrane region" description="Helical" evidence="2">
    <location>
        <begin position="345"/>
        <end position="365"/>
    </location>
</feature>
<dbReference type="GO" id="GO:0016747">
    <property type="term" value="F:acyltransferase activity, transferring groups other than amino-acyl groups"/>
    <property type="evidence" value="ECO:0007669"/>
    <property type="project" value="InterPro"/>
</dbReference>
<evidence type="ECO:0000256" key="1">
    <source>
        <dbReference type="SAM" id="MobiDB-lite"/>
    </source>
</evidence>
<evidence type="ECO:0000259" key="3">
    <source>
        <dbReference type="Pfam" id="PF01757"/>
    </source>
</evidence>
<dbReference type="OrthoDB" id="5819582at2759"/>
<dbReference type="Pfam" id="PF01757">
    <property type="entry name" value="Acyl_transf_3"/>
    <property type="match status" value="1"/>
</dbReference>
<proteinExistence type="predicted"/>
<feature type="transmembrane region" description="Helical" evidence="2">
    <location>
        <begin position="46"/>
        <end position="65"/>
    </location>
</feature>
<gene>
    <name evidence="4" type="ORF">SPPG_03439</name>
</gene>
<dbReference type="EMBL" id="KQ257454">
    <property type="protein sequence ID" value="KND01643.1"/>
    <property type="molecule type" value="Genomic_DNA"/>
</dbReference>
<dbReference type="InterPro" id="IPR050879">
    <property type="entry name" value="Acyltransferase_3"/>
</dbReference>
<protein>
    <recommendedName>
        <fullName evidence="3">Acyltransferase 3 domain-containing protein</fullName>
    </recommendedName>
</protein>
<feature type="transmembrane region" description="Helical" evidence="2">
    <location>
        <begin position="197"/>
        <end position="213"/>
    </location>
</feature>
<name>A0A0L0HKT6_SPIPD</name>
<evidence type="ECO:0000313" key="5">
    <source>
        <dbReference type="Proteomes" id="UP000053201"/>
    </source>
</evidence>
<dbReference type="InterPro" id="IPR002656">
    <property type="entry name" value="Acyl_transf_3_dom"/>
</dbReference>
<sequence length="702" mass="80639">MAVDEKLPTILDVPIADTAAKDAKAADEIKPVKEVRKSIPFFSVKCLTGLRGVAAMGVVASHLFSGDGAKVYVGGWEGLNEMGNIAVIFFFVLSAFLLTVRPLTERQKPSDAKYVKWSENGILIPWISVRWIKYLIRRVFRILPLYWIILLIIAAVPQLHTAYADLRNFTPFSWSTAISYAFFRDVNSIFWTIPPEFEYYLVMPFFIVLFEMAERKDKLGEWIMGIKPNPPNYPYGLGCAEIQMKEHYRKGLHNRVLHVYYRFGRRLLLLLVLSLFNCFVAPLFWSAHGAYDYYHLPPFVKRFWLGSLAAFIYHMFAQYGYVIYDFKGPNINQKWSKKATKWISVGGDLICWALLITLFLSFPWYRRKILNMYVPREPISWYADHMHDWPVLGSALICFLVSFATRNGSFAHFFEWSVFMFAGDISFPLYLTHPPVIHLAQDRHAQGIDGVLFVFLFCFFIASCFHFLVEKPVGKLGQKLARWVQQKYFSKDPKLAVDVEKHEEMQVKKYTDMGLTMNRESPDSESRPSSALAGNLATYSVVKGNGLHKKSGPLVQIIQVKEDKPEEKTGETPASTPRPEPNLELRQDEQHTRSHVDHEEDEAPLAALAASKTYSRYDEVVPPQYPVNHSGNVPSPPRSPQPPYHHRSAYSPSPVAQAYSDYRYMDQQEAPMDVRTNGNAGLPQTWFRNQQQRSVSLYANRY</sequence>
<keyword evidence="2" id="KW-0812">Transmembrane</keyword>
<reference evidence="4 5" key="1">
    <citation type="submission" date="2009-08" db="EMBL/GenBank/DDBJ databases">
        <title>The Genome Sequence of Spizellomyces punctatus strain DAOM BR117.</title>
        <authorList>
            <consortium name="The Broad Institute Genome Sequencing Platform"/>
            <person name="Russ C."/>
            <person name="Cuomo C."/>
            <person name="Shea T."/>
            <person name="Young S.K."/>
            <person name="Zeng Q."/>
            <person name="Koehrsen M."/>
            <person name="Haas B."/>
            <person name="Borodovsky M."/>
            <person name="Guigo R."/>
            <person name="Alvarado L."/>
            <person name="Berlin A."/>
            <person name="Bochicchio J."/>
            <person name="Borenstein D."/>
            <person name="Chapman S."/>
            <person name="Chen Z."/>
            <person name="Engels R."/>
            <person name="Freedman E."/>
            <person name="Gellesch M."/>
            <person name="Goldberg J."/>
            <person name="Griggs A."/>
            <person name="Gujja S."/>
            <person name="Heiman D."/>
            <person name="Hepburn T."/>
            <person name="Howarth C."/>
            <person name="Jen D."/>
            <person name="Larson L."/>
            <person name="Lewis B."/>
            <person name="Mehta T."/>
            <person name="Park D."/>
            <person name="Pearson M."/>
            <person name="Roberts A."/>
            <person name="Saif S."/>
            <person name="Shenoy N."/>
            <person name="Sisk P."/>
            <person name="Stolte C."/>
            <person name="Sykes S."/>
            <person name="Thomson T."/>
            <person name="Walk T."/>
            <person name="White J."/>
            <person name="Yandava C."/>
            <person name="Burger G."/>
            <person name="Gray M.W."/>
            <person name="Holland P.W.H."/>
            <person name="King N."/>
            <person name="Lang F.B.F."/>
            <person name="Roger A.J."/>
            <person name="Ruiz-Trillo I."/>
            <person name="Lander E."/>
            <person name="Nusbaum C."/>
        </authorList>
    </citation>
    <scope>NUCLEOTIDE SEQUENCE [LARGE SCALE GENOMIC DNA]</scope>
    <source>
        <strain evidence="4 5">DAOM BR117</strain>
    </source>
</reference>
<feature type="compositionally biased region" description="Basic and acidic residues" evidence="1">
    <location>
        <begin position="581"/>
        <end position="598"/>
    </location>
</feature>
<feature type="transmembrane region" description="Helical" evidence="2">
    <location>
        <begin position="303"/>
        <end position="324"/>
    </location>
</feature>
<feature type="transmembrane region" description="Helical" evidence="2">
    <location>
        <begin position="451"/>
        <end position="469"/>
    </location>
</feature>
<evidence type="ECO:0000313" key="4">
    <source>
        <dbReference type="EMBL" id="KND01643.1"/>
    </source>
</evidence>
<feature type="region of interest" description="Disordered" evidence="1">
    <location>
        <begin position="559"/>
        <end position="603"/>
    </location>
</feature>
<dbReference type="STRING" id="645134.A0A0L0HKT6"/>
<dbReference type="AlphaFoldDB" id="A0A0L0HKT6"/>
<feature type="transmembrane region" description="Helical" evidence="2">
    <location>
        <begin position="413"/>
        <end position="431"/>
    </location>
</feature>
<dbReference type="VEuPathDB" id="FungiDB:SPPG_03439"/>
<dbReference type="PANTHER" id="PTHR23028">
    <property type="entry name" value="ACETYLTRANSFERASE"/>
    <property type="match status" value="1"/>
</dbReference>
<dbReference type="GeneID" id="27686954"/>
<feature type="region of interest" description="Disordered" evidence="1">
    <location>
        <begin position="621"/>
        <end position="652"/>
    </location>
</feature>
<feature type="transmembrane region" description="Helical" evidence="2">
    <location>
        <begin position="139"/>
        <end position="159"/>
    </location>
</feature>
<feature type="domain" description="Acyltransferase 3" evidence="3">
    <location>
        <begin position="46"/>
        <end position="464"/>
    </location>
</feature>
<dbReference type="InParanoid" id="A0A0L0HKT6"/>
<feature type="transmembrane region" description="Helical" evidence="2">
    <location>
        <begin position="267"/>
        <end position="291"/>
    </location>
</feature>
<accession>A0A0L0HKT6</accession>
<keyword evidence="2" id="KW-1133">Transmembrane helix</keyword>
<feature type="transmembrane region" description="Helical" evidence="2">
    <location>
        <begin position="389"/>
        <end position="406"/>
    </location>
</feature>
<feature type="compositionally biased region" description="Pro residues" evidence="1">
    <location>
        <begin position="634"/>
        <end position="643"/>
    </location>
</feature>
<feature type="compositionally biased region" description="Basic and acidic residues" evidence="1">
    <location>
        <begin position="560"/>
        <end position="570"/>
    </location>
</feature>
<keyword evidence="2" id="KW-0472">Membrane</keyword>